<protein>
    <submittedName>
        <fullName evidence="1">Uncharacterized protein</fullName>
    </submittedName>
</protein>
<dbReference type="EMBL" id="JASSZA010000015">
    <property type="protein sequence ID" value="KAK2093012.1"/>
    <property type="molecule type" value="Genomic_DNA"/>
</dbReference>
<feature type="non-terminal residue" evidence="1">
    <location>
        <position position="90"/>
    </location>
</feature>
<name>A0ABQ9U7H2_SAGOE</name>
<gene>
    <name evidence="1" type="ORF">P7K49_029541</name>
</gene>
<accession>A0ABQ9U7H2</accession>
<evidence type="ECO:0000313" key="2">
    <source>
        <dbReference type="Proteomes" id="UP001266305"/>
    </source>
</evidence>
<dbReference type="Proteomes" id="UP001266305">
    <property type="component" value="Unassembled WGS sequence"/>
</dbReference>
<reference evidence="1 2" key="1">
    <citation type="submission" date="2023-05" db="EMBL/GenBank/DDBJ databases">
        <title>B98-5 Cell Line De Novo Hybrid Assembly: An Optical Mapping Approach.</title>
        <authorList>
            <person name="Kananen K."/>
            <person name="Auerbach J.A."/>
            <person name="Kautto E."/>
            <person name="Blachly J.S."/>
        </authorList>
    </citation>
    <scope>NUCLEOTIDE SEQUENCE [LARGE SCALE GENOMIC DNA]</scope>
    <source>
        <strain evidence="1">B95-8</strain>
        <tissue evidence="1">Cell line</tissue>
    </source>
</reference>
<comment type="caution">
    <text evidence="1">The sequence shown here is derived from an EMBL/GenBank/DDBJ whole genome shotgun (WGS) entry which is preliminary data.</text>
</comment>
<organism evidence="1 2">
    <name type="scientific">Saguinus oedipus</name>
    <name type="common">Cotton-top tamarin</name>
    <name type="synonym">Oedipomidas oedipus</name>
    <dbReference type="NCBI Taxonomy" id="9490"/>
    <lineage>
        <taxon>Eukaryota</taxon>
        <taxon>Metazoa</taxon>
        <taxon>Chordata</taxon>
        <taxon>Craniata</taxon>
        <taxon>Vertebrata</taxon>
        <taxon>Euteleostomi</taxon>
        <taxon>Mammalia</taxon>
        <taxon>Eutheria</taxon>
        <taxon>Euarchontoglires</taxon>
        <taxon>Primates</taxon>
        <taxon>Haplorrhini</taxon>
        <taxon>Platyrrhini</taxon>
        <taxon>Cebidae</taxon>
        <taxon>Callitrichinae</taxon>
        <taxon>Saguinus</taxon>
    </lineage>
</organism>
<evidence type="ECO:0000313" key="1">
    <source>
        <dbReference type="EMBL" id="KAK2093012.1"/>
    </source>
</evidence>
<keyword evidence="2" id="KW-1185">Reference proteome</keyword>
<proteinExistence type="predicted"/>
<sequence>MLRKTKHQVHKKAILSKTVRKFPGRSTRRSSLCLPSTENSHFKMEAPMGGLLSHLALAACAHKFAYAMPVYGSLMEHGAGAFCKRRVDNH</sequence>